<dbReference type="Proteomes" id="UP001328107">
    <property type="component" value="Unassembled WGS sequence"/>
</dbReference>
<feature type="non-terminal residue" evidence="1">
    <location>
        <position position="79"/>
    </location>
</feature>
<accession>A0AAN5I9Z0</accession>
<dbReference type="EMBL" id="BTRK01000006">
    <property type="protein sequence ID" value="GMR58198.1"/>
    <property type="molecule type" value="Genomic_DNA"/>
</dbReference>
<name>A0AAN5I9Z0_9BILA</name>
<proteinExistence type="predicted"/>
<dbReference type="AlphaFoldDB" id="A0AAN5I9Z0"/>
<sequence>MKRDQNETLDISFKIKRDITLNYAIFSIKMKGWETSTMFEFTYDGLKRQLPPGRRAEQECKRNGKVHHIKGIVIPNDTP</sequence>
<gene>
    <name evidence="1" type="ORF">PMAYCL1PPCAC_28393</name>
</gene>
<organism evidence="1 2">
    <name type="scientific">Pristionchus mayeri</name>
    <dbReference type="NCBI Taxonomy" id="1317129"/>
    <lineage>
        <taxon>Eukaryota</taxon>
        <taxon>Metazoa</taxon>
        <taxon>Ecdysozoa</taxon>
        <taxon>Nematoda</taxon>
        <taxon>Chromadorea</taxon>
        <taxon>Rhabditida</taxon>
        <taxon>Rhabditina</taxon>
        <taxon>Diplogasteromorpha</taxon>
        <taxon>Diplogasteroidea</taxon>
        <taxon>Neodiplogasteridae</taxon>
        <taxon>Pristionchus</taxon>
    </lineage>
</organism>
<keyword evidence="2" id="KW-1185">Reference proteome</keyword>
<evidence type="ECO:0000313" key="1">
    <source>
        <dbReference type="EMBL" id="GMR58198.1"/>
    </source>
</evidence>
<reference evidence="2" key="1">
    <citation type="submission" date="2022-10" db="EMBL/GenBank/DDBJ databases">
        <title>Genome assembly of Pristionchus species.</title>
        <authorList>
            <person name="Yoshida K."/>
            <person name="Sommer R.J."/>
        </authorList>
    </citation>
    <scope>NUCLEOTIDE SEQUENCE [LARGE SCALE GENOMIC DNA]</scope>
    <source>
        <strain evidence="2">RS5460</strain>
    </source>
</reference>
<comment type="caution">
    <text evidence="1">The sequence shown here is derived from an EMBL/GenBank/DDBJ whole genome shotgun (WGS) entry which is preliminary data.</text>
</comment>
<evidence type="ECO:0000313" key="2">
    <source>
        <dbReference type="Proteomes" id="UP001328107"/>
    </source>
</evidence>
<protein>
    <submittedName>
        <fullName evidence="1">Uncharacterized protein</fullName>
    </submittedName>
</protein>